<name>A0A1T4Q793_9FIRM</name>
<feature type="region of interest" description="Disordered" evidence="14">
    <location>
        <begin position="129"/>
        <end position="258"/>
    </location>
</feature>
<feature type="compositionally biased region" description="Low complexity" evidence="14">
    <location>
        <begin position="28"/>
        <end position="37"/>
    </location>
</feature>
<dbReference type="InterPro" id="IPR023346">
    <property type="entry name" value="Lysozyme-like_dom_sf"/>
</dbReference>
<dbReference type="Pfam" id="PF00912">
    <property type="entry name" value="Transgly"/>
    <property type="match status" value="1"/>
</dbReference>
<keyword evidence="5" id="KW-0328">Glycosyltransferase</keyword>
<reference evidence="19" key="1">
    <citation type="submission" date="2017-02" db="EMBL/GenBank/DDBJ databases">
        <authorList>
            <person name="Varghese N."/>
            <person name="Submissions S."/>
        </authorList>
    </citation>
    <scope>NUCLEOTIDE SEQUENCE [LARGE SCALE GENOMIC DNA]</scope>
    <source>
        <strain evidence="19">ATCC 25662</strain>
    </source>
</reference>
<evidence type="ECO:0000256" key="5">
    <source>
        <dbReference type="ARBA" id="ARBA00022676"/>
    </source>
</evidence>
<dbReference type="SUPFAM" id="SSF56601">
    <property type="entry name" value="beta-lactamase/transpeptidase-like"/>
    <property type="match status" value="1"/>
</dbReference>
<feature type="transmembrane region" description="Helical" evidence="15">
    <location>
        <begin position="293"/>
        <end position="316"/>
    </location>
</feature>
<feature type="compositionally biased region" description="Polar residues" evidence="14">
    <location>
        <begin position="7"/>
        <end position="16"/>
    </location>
</feature>
<proteinExistence type="inferred from homology"/>
<dbReference type="GO" id="GO:0030288">
    <property type="term" value="C:outer membrane-bounded periplasmic space"/>
    <property type="evidence" value="ECO:0007669"/>
    <property type="project" value="TreeGrafter"/>
</dbReference>
<sequence>MDDKIKVTQSDTLNENPKTEKKKATGNSKPKQSTSKKSTSKKSNDLIKDDSKEKATTKKTNKSVAAKTTKAATAKKKNESVSNPSDSILSVDQPSTKQKTRSKVDKKSTKKFIEEGFADFESRLKDISLTINETPESSKTKEDQEDTVSILPINKKTVSKKDKSLNEVEDLPKNKNEGILEEIPMKSHVEEKKEDTPTQDDEIINNETPKQTDEPIHIYKDPEPEIDYIDEGDDDDSSSKEEHKLKLPLSLPTKKSKKQDPLEETILLKKITPDFDEVHKPSKKSKPSKTKQFFAGLIIVILCIGLIVGGVGLGIVGKILSNTPELNLTDFTGAESSKIYDANGESVAELGAYLRENITYDDLPESVVDAFVAIEDSRFFTHPGFDLPRFTKAFIENIKSGSFAQGGSTFTMQLVKNTYFSIDDINNSTVAEKSIDRKVQEIYLALKIERDFNKHEIFEKYLNKLNFGGNIRGIQKASLYYFGKDISEVTLSEAALLAGIVNLPNKYNPYNYLDLATQRRDSVIDMMAYHGYITKDEADLAKAIKVEDLLIGEENTYNRTESQYQSYIDAVISEAQTLTGKDPALASMKIYTYMNKDVQEVIDSIQDGTAGIPFPDDLIQTAMVCMDNRTGAVIGVGGGRNYEGARLLNRATSGFRQPGSAVKPFLSYALAFENLYWSSKHVLTDRPYTYRGSSLVLKNFDGKYRGDVIVDQAVAQSLNIPAIDTLQQVLDEIGKEEVVKYLQTIGFSKVTNENFDISYAIGGSSFETTVFEMAGAHAMIINGGVYNQPHTIQKIVMQDGTVVYPENQNVKVLSSGSAYLVAELMQYAVDGPYFNYMQVLKRDYPVYAKTGTSDWAKDGLVYNIPKGAAKDKWMIASSTQFTNAVWVGYDKGVKDKGTYFNGYKSGLNLTGKISVKLMNAVEKTSSTKPTAIQRPNDIEDITYILGSYPYAYADGIHQTVTAEIRKGHPALTDVSESYTENSNLNLGGISASILPDGSLSVSWYGGGGCSNGVKDLTLNDGKNYIPASGACIFDRSASAGASYYATVYIDEVPLYNISSGSSYYQGWPGDLYGSIKVCGGFSTASGSSNTQCAYVTY</sequence>
<evidence type="ECO:0000256" key="3">
    <source>
        <dbReference type="ARBA" id="ARBA00022645"/>
    </source>
</evidence>
<dbReference type="GO" id="GO:0009252">
    <property type="term" value="P:peptidoglycan biosynthetic process"/>
    <property type="evidence" value="ECO:0007669"/>
    <property type="project" value="UniProtKB-KW"/>
</dbReference>
<keyword evidence="6" id="KW-0808">Transferase</keyword>
<dbReference type="GO" id="GO:0008658">
    <property type="term" value="F:penicillin binding"/>
    <property type="evidence" value="ECO:0007669"/>
    <property type="project" value="InterPro"/>
</dbReference>
<dbReference type="Pfam" id="PF00905">
    <property type="entry name" value="Transpeptidase"/>
    <property type="match status" value="1"/>
</dbReference>
<comment type="catalytic activity">
    <reaction evidence="13">
        <text>[GlcNAc-(1-&gt;4)-Mur2Ac(oyl-L-Ala-gamma-D-Glu-L-Lys-D-Ala-D-Ala)](n)-di-trans,octa-cis-undecaprenyl diphosphate + beta-D-GlcNAc-(1-&gt;4)-Mur2Ac(oyl-L-Ala-gamma-D-Glu-L-Lys-D-Ala-D-Ala)-di-trans,octa-cis-undecaprenyl diphosphate = [GlcNAc-(1-&gt;4)-Mur2Ac(oyl-L-Ala-gamma-D-Glu-L-Lys-D-Ala-D-Ala)](n+1)-di-trans,octa-cis-undecaprenyl diphosphate + di-trans,octa-cis-undecaprenyl diphosphate + H(+)</text>
        <dbReference type="Rhea" id="RHEA:23708"/>
        <dbReference type="Rhea" id="RHEA-COMP:9602"/>
        <dbReference type="Rhea" id="RHEA-COMP:9603"/>
        <dbReference type="ChEBI" id="CHEBI:15378"/>
        <dbReference type="ChEBI" id="CHEBI:58405"/>
        <dbReference type="ChEBI" id="CHEBI:60033"/>
        <dbReference type="ChEBI" id="CHEBI:78435"/>
        <dbReference type="EC" id="2.4.99.28"/>
    </reaction>
</comment>
<dbReference type="InterPro" id="IPR050396">
    <property type="entry name" value="Glycosyltr_51/Transpeptidase"/>
</dbReference>
<dbReference type="PANTHER" id="PTHR32282">
    <property type="entry name" value="BINDING PROTEIN TRANSPEPTIDASE, PUTATIVE-RELATED"/>
    <property type="match status" value="1"/>
</dbReference>
<evidence type="ECO:0000256" key="9">
    <source>
        <dbReference type="ARBA" id="ARBA00022984"/>
    </source>
</evidence>
<feature type="domain" description="Glycosyl transferase family 51" evidence="17">
    <location>
        <begin position="344"/>
        <end position="527"/>
    </location>
</feature>
<feature type="compositionally biased region" description="Polar residues" evidence="14">
    <location>
        <begin position="80"/>
        <end position="97"/>
    </location>
</feature>
<evidence type="ECO:0000313" key="19">
    <source>
        <dbReference type="Proteomes" id="UP000243297"/>
    </source>
</evidence>
<feature type="compositionally biased region" description="Acidic residues" evidence="14">
    <location>
        <begin position="224"/>
        <end position="236"/>
    </location>
</feature>
<evidence type="ECO:0000256" key="7">
    <source>
        <dbReference type="ARBA" id="ARBA00022801"/>
    </source>
</evidence>
<dbReference type="OrthoDB" id="9766909at2"/>
<dbReference type="GO" id="GO:0008955">
    <property type="term" value="F:peptidoglycan glycosyltransferase activity"/>
    <property type="evidence" value="ECO:0007669"/>
    <property type="project" value="UniProtKB-EC"/>
</dbReference>
<evidence type="ECO:0000256" key="8">
    <source>
        <dbReference type="ARBA" id="ARBA00022960"/>
    </source>
</evidence>
<keyword evidence="19" id="KW-1185">Reference proteome</keyword>
<keyword evidence="15" id="KW-1133">Transmembrane helix</keyword>
<dbReference type="SUPFAM" id="SSF53955">
    <property type="entry name" value="Lysozyme-like"/>
    <property type="match status" value="1"/>
</dbReference>
<organism evidence="18 19">
    <name type="scientific">Anaerorhabdus furcosa</name>
    <dbReference type="NCBI Taxonomy" id="118967"/>
    <lineage>
        <taxon>Bacteria</taxon>
        <taxon>Bacillati</taxon>
        <taxon>Bacillota</taxon>
        <taxon>Erysipelotrichia</taxon>
        <taxon>Erysipelotrichales</taxon>
        <taxon>Erysipelotrichaceae</taxon>
        <taxon>Anaerorhabdus</taxon>
    </lineage>
</organism>
<dbReference type="InterPro" id="IPR001264">
    <property type="entry name" value="Glyco_trans_51"/>
</dbReference>
<evidence type="ECO:0000256" key="13">
    <source>
        <dbReference type="ARBA" id="ARBA00049902"/>
    </source>
</evidence>
<dbReference type="GO" id="GO:0071555">
    <property type="term" value="P:cell wall organization"/>
    <property type="evidence" value="ECO:0007669"/>
    <property type="project" value="UniProtKB-KW"/>
</dbReference>
<evidence type="ECO:0000256" key="10">
    <source>
        <dbReference type="ARBA" id="ARBA00023268"/>
    </source>
</evidence>
<dbReference type="Gene3D" id="1.10.3810.10">
    <property type="entry name" value="Biosynthetic peptidoglycan transglycosylase-like"/>
    <property type="match status" value="1"/>
</dbReference>
<keyword evidence="9" id="KW-0573">Peptidoglycan synthesis</keyword>
<evidence type="ECO:0000256" key="12">
    <source>
        <dbReference type="ARBA" id="ARBA00034000"/>
    </source>
</evidence>
<dbReference type="STRING" id="118967.SAMN02745191_2356"/>
<evidence type="ECO:0000313" key="18">
    <source>
        <dbReference type="EMBL" id="SJZ99642.1"/>
    </source>
</evidence>
<evidence type="ECO:0000256" key="15">
    <source>
        <dbReference type="SAM" id="Phobius"/>
    </source>
</evidence>
<dbReference type="GO" id="GO:0009002">
    <property type="term" value="F:serine-type D-Ala-D-Ala carboxypeptidase activity"/>
    <property type="evidence" value="ECO:0007669"/>
    <property type="project" value="UniProtKB-EC"/>
</dbReference>
<keyword evidence="11" id="KW-0961">Cell wall biogenesis/degradation</keyword>
<keyword evidence="15" id="KW-0472">Membrane</keyword>
<evidence type="ECO:0000256" key="6">
    <source>
        <dbReference type="ARBA" id="ARBA00022679"/>
    </source>
</evidence>
<gene>
    <name evidence="18" type="ORF">SAMN02745191_2356</name>
</gene>
<dbReference type="AlphaFoldDB" id="A0A1T4Q793"/>
<evidence type="ECO:0000256" key="11">
    <source>
        <dbReference type="ARBA" id="ARBA00023316"/>
    </source>
</evidence>
<dbReference type="InterPro" id="IPR012338">
    <property type="entry name" value="Beta-lactam/transpept-like"/>
</dbReference>
<evidence type="ECO:0000256" key="4">
    <source>
        <dbReference type="ARBA" id="ARBA00022670"/>
    </source>
</evidence>
<protein>
    <submittedName>
        <fullName evidence="18">Penicillin binding protein transpeptidase domain-containing protein</fullName>
    </submittedName>
</protein>
<keyword evidence="7" id="KW-0378">Hydrolase</keyword>
<dbReference type="EMBL" id="FUWY01000008">
    <property type="protein sequence ID" value="SJZ99642.1"/>
    <property type="molecule type" value="Genomic_DNA"/>
</dbReference>
<dbReference type="FunFam" id="1.10.3810.10:FF:000001">
    <property type="entry name" value="Penicillin-binding protein 1A"/>
    <property type="match status" value="1"/>
</dbReference>
<evidence type="ECO:0000256" key="2">
    <source>
        <dbReference type="ARBA" id="ARBA00007739"/>
    </source>
</evidence>
<dbReference type="RefSeq" id="WP_078712742.1">
    <property type="nucleotide sequence ID" value="NZ_FUWY01000008.1"/>
</dbReference>
<dbReference type="Gene3D" id="3.40.710.10">
    <property type="entry name" value="DD-peptidase/beta-lactamase superfamily"/>
    <property type="match status" value="1"/>
</dbReference>
<dbReference type="Proteomes" id="UP000243297">
    <property type="component" value="Unassembled WGS sequence"/>
</dbReference>
<keyword evidence="3" id="KW-0121">Carboxypeptidase</keyword>
<evidence type="ECO:0000259" key="16">
    <source>
        <dbReference type="Pfam" id="PF00905"/>
    </source>
</evidence>
<accession>A0A1T4Q793</accession>
<keyword evidence="4" id="KW-0645">Protease</keyword>
<evidence type="ECO:0000256" key="14">
    <source>
        <dbReference type="SAM" id="MobiDB-lite"/>
    </source>
</evidence>
<comment type="similarity">
    <text evidence="2">In the N-terminal section; belongs to the glycosyltransferase 51 family.</text>
</comment>
<feature type="domain" description="Penicillin-binding protein transpeptidase" evidence="16">
    <location>
        <begin position="622"/>
        <end position="898"/>
    </location>
</feature>
<feature type="compositionally biased region" description="Basic and acidic residues" evidence="14">
    <location>
        <begin position="42"/>
        <end position="56"/>
    </location>
</feature>
<feature type="compositionally biased region" description="Low complexity" evidence="14">
    <location>
        <begin position="62"/>
        <end position="72"/>
    </location>
</feature>
<comment type="similarity">
    <text evidence="1">In the C-terminal section; belongs to the transpeptidase family.</text>
</comment>
<comment type="catalytic activity">
    <reaction evidence="12">
        <text>Preferential cleavage: (Ac)2-L-Lys-D-Ala-|-D-Ala. Also transpeptidation of peptidyl-alanyl moieties that are N-acyl substituents of D-alanine.</text>
        <dbReference type="EC" id="3.4.16.4"/>
    </reaction>
</comment>
<keyword evidence="10" id="KW-0511">Multifunctional enzyme</keyword>
<dbReference type="GO" id="GO:0008360">
    <property type="term" value="P:regulation of cell shape"/>
    <property type="evidence" value="ECO:0007669"/>
    <property type="project" value="UniProtKB-KW"/>
</dbReference>
<feature type="compositionally biased region" description="Basic and acidic residues" evidence="14">
    <location>
        <begin position="210"/>
        <end position="223"/>
    </location>
</feature>
<feature type="compositionally biased region" description="Basic and acidic residues" evidence="14">
    <location>
        <begin position="159"/>
        <end position="196"/>
    </location>
</feature>
<dbReference type="PANTHER" id="PTHR32282:SF29">
    <property type="entry name" value="PENICILLIN-BINDING PROTEIN 1A"/>
    <property type="match status" value="1"/>
</dbReference>
<dbReference type="GO" id="GO:0006508">
    <property type="term" value="P:proteolysis"/>
    <property type="evidence" value="ECO:0007669"/>
    <property type="project" value="UniProtKB-KW"/>
</dbReference>
<keyword evidence="15" id="KW-0812">Transmembrane</keyword>
<evidence type="ECO:0000259" key="17">
    <source>
        <dbReference type="Pfam" id="PF00912"/>
    </source>
</evidence>
<dbReference type="InterPro" id="IPR001460">
    <property type="entry name" value="PCN-bd_Tpept"/>
</dbReference>
<evidence type="ECO:0000256" key="1">
    <source>
        <dbReference type="ARBA" id="ARBA00007090"/>
    </source>
</evidence>
<keyword evidence="8" id="KW-0133">Cell shape</keyword>
<feature type="region of interest" description="Disordered" evidence="14">
    <location>
        <begin position="1"/>
        <end position="109"/>
    </location>
</feature>
<dbReference type="InterPro" id="IPR036950">
    <property type="entry name" value="PBP_transglycosylase"/>
</dbReference>